<evidence type="ECO:0000256" key="6">
    <source>
        <dbReference type="ARBA" id="ARBA00022827"/>
    </source>
</evidence>
<evidence type="ECO:0000256" key="11">
    <source>
        <dbReference type="PIRSR" id="PIRSR006268-2"/>
    </source>
</evidence>
<keyword evidence="3 10" id="KW-0285">Flavoprotein</keyword>
<evidence type="ECO:0000313" key="12">
    <source>
        <dbReference type="EMBL" id="EHJ56677.1"/>
    </source>
</evidence>
<comment type="cofactor">
    <cofactor evidence="11">
        <name>Mg(2+)</name>
        <dbReference type="ChEBI" id="CHEBI:18420"/>
    </cofactor>
    <cofactor evidence="11">
        <name>Mn(2+)</name>
        <dbReference type="ChEBI" id="CHEBI:29035"/>
    </cofactor>
    <text evidence="11">Magnesium. Can also use manganese.</text>
</comment>
<dbReference type="GO" id="GO:0016740">
    <property type="term" value="F:transferase activity"/>
    <property type="evidence" value="ECO:0007669"/>
    <property type="project" value="UniProtKB-UniRule"/>
</dbReference>
<evidence type="ECO:0000256" key="8">
    <source>
        <dbReference type="ARBA" id="ARBA00031306"/>
    </source>
</evidence>
<gene>
    <name evidence="12" type="ORF">STRUR_1095</name>
</gene>
<dbReference type="AlphaFoldDB" id="G5KFT6"/>
<keyword evidence="5 10" id="KW-0479">Metal-binding</keyword>
<dbReference type="PANTHER" id="PTHR30040">
    <property type="entry name" value="THIAMINE BIOSYNTHESIS LIPOPROTEIN APBE"/>
    <property type="match status" value="1"/>
</dbReference>
<dbReference type="Gene3D" id="3.10.520.10">
    <property type="entry name" value="ApbE-like domains"/>
    <property type="match status" value="1"/>
</dbReference>
<dbReference type="Pfam" id="PF02424">
    <property type="entry name" value="ApbE"/>
    <property type="match status" value="1"/>
</dbReference>
<evidence type="ECO:0000256" key="1">
    <source>
        <dbReference type="ARBA" id="ARBA00011955"/>
    </source>
</evidence>
<dbReference type="Proteomes" id="UP000005388">
    <property type="component" value="Unassembled WGS sequence"/>
</dbReference>
<keyword evidence="13" id="KW-1185">Reference proteome</keyword>
<dbReference type="PIRSF" id="PIRSF006268">
    <property type="entry name" value="ApbE"/>
    <property type="match status" value="1"/>
</dbReference>
<dbReference type="SUPFAM" id="SSF143631">
    <property type="entry name" value="ApbE-like"/>
    <property type="match status" value="1"/>
</dbReference>
<comment type="catalytic activity">
    <reaction evidence="9 10">
        <text>L-threonyl-[protein] + FAD = FMN-L-threonyl-[protein] + AMP + H(+)</text>
        <dbReference type="Rhea" id="RHEA:36847"/>
        <dbReference type="Rhea" id="RHEA-COMP:11060"/>
        <dbReference type="Rhea" id="RHEA-COMP:11061"/>
        <dbReference type="ChEBI" id="CHEBI:15378"/>
        <dbReference type="ChEBI" id="CHEBI:30013"/>
        <dbReference type="ChEBI" id="CHEBI:57692"/>
        <dbReference type="ChEBI" id="CHEBI:74257"/>
        <dbReference type="ChEBI" id="CHEBI:456215"/>
        <dbReference type="EC" id="2.7.1.180"/>
    </reaction>
</comment>
<evidence type="ECO:0000256" key="4">
    <source>
        <dbReference type="ARBA" id="ARBA00022679"/>
    </source>
</evidence>
<dbReference type="RefSeq" id="WP_006739424.1">
    <property type="nucleotide sequence ID" value="NZ_AEUZ02000001.1"/>
</dbReference>
<comment type="similarity">
    <text evidence="10">Belongs to the ApbE family.</text>
</comment>
<sequence>MLANQSIFLMGTRIDIQIESKQADQLIQEVIELLHLYNKRFSANDESSELAVVNQNAGVKKVIVHPELFELITIGKKHSLDDPSNLNIAIGPLVQTWRIGFSDAKKPDDQTIQDKLSYCHPENIILNTDKKSVFLSKTGMKIDLGALAKGYIADRIIDFLKANGATSALINLGGNILVFGPNPKRDNHIWNVGIQNPYKERGNNLAILPILNQSVVTSGVYERQLKTTDGKTYHHIFNTKTGYPIETKMMSLTIVAKLSCDCEIWTSRLFGLDIHLALETINATPGIEGIIVTQALDIIISDELKQKCYLLPK</sequence>
<comment type="caution">
    <text evidence="12">The sequence shown here is derived from an EMBL/GenBank/DDBJ whole genome shotgun (WGS) entry which is preliminary data.</text>
</comment>
<protein>
    <recommendedName>
        <fullName evidence="2 10">FAD:protein FMN transferase</fullName>
        <ecNumber evidence="1 10">2.7.1.180</ecNumber>
    </recommendedName>
    <alternativeName>
        <fullName evidence="8 10">Flavin transferase</fullName>
    </alternativeName>
</protein>
<evidence type="ECO:0000256" key="5">
    <source>
        <dbReference type="ARBA" id="ARBA00022723"/>
    </source>
</evidence>
<organism evidence="12 13">
    <name type="scientific">Streptococcus urinalis 2285-97</name>
    <dbReference type="NCBI Taxonomy" id="764291"/>
    <lineage>
        <taxon>Bacteria</taxon>
        <taxon>Bacillati</taxon>
        <taxon>Bacillota</taxon>
        <taxon>Bacilli</taxon>
        <taxon>Lactobacillales</taxon>
        <taxon>Streptococcaceae</taxon>
        <taxon>Streptococcus</taxon>
    </lineage>
</organism>
<evidence type="ECO:0000313" key="13">
    <source>
        <dbReference type="Proteomes" id="UP000005388"/>
    </source>
</evidence>
<evidence type="ECO:0000256" key="10">
    <source>
        <dbReference type="PIRNR" id="PIRNR006268"/>
    </source>
</evidence>
<dbReference type="STRING" id="764291.STRUR_1095"/>
<dbReference type="GO" id="GO:0046872">
    <property type="term" value="F:metal ion binding"/>
    <property type="evidence" value="ECO:0007669"/>
    <property type="project" value="UniProtKB-UniRule"/>
</dbReference>
<dbReference type="InterPro" id="IPR003374">
    <property type="entry name" value="ApbE-like_sf"/>
</dbReference>
<evidence type="ECO:0000256" key="2">
    <source>
        <dbReference type="ARBA" id="ARBA00016337"/>
    </source>
</evidence>
<keyword evidence="6 10" id="KW-0274">FAD</keyword>
<keyword evidence="7 10" id="KW-0460">Magnesium</keyword>
<feature type="binding site" evidence="11">
    <location>
        <position position="146"/>
    </location>
    <ligand>
        <name>Mg(2+)</name>
        <dbReference type="ChEBI" id="CHEBI:18420"/>
    </ligand>
</feature>
<reference evidence="12 13" key="1">
    <citation type="journal article" date="2014" name="Int. J. Syst. Evol. Microbiol.">
        <title>Phylogenomics and the dynamic genome evolution of the genus Streptococcus.</title>
        <authorList>
            <consortium name="The Broad Institute Genome Sequencing Platform"/>
            <person name="Richards V.P."/>
            <person name="Palmer S.R."/>
            <person name="Pavinski Bitar P.D."/>
            <person name="Qin X."/>
            <person name="Weinstock G.M."/>
            <person name="Highlander S.K."/>
            <person name="Town C.D."/>
            <person name="Burne R.A."/>
            <person name="Stanhope M.J."/>
        </authorList>
    </citation>
    <scope>NUCLEOTIDE SEQUENCE [LARGE SCALE GENOMIC DNA]</scope>
    <source>
        <strain evidence="12 13">2285-97</strain>
    </source>
</reference>
<evidence type="ECO:0000256" key="3">
    <source>
        <dbReference type="ARBA" id="ARBA00022630"/>
    </source>
</evidence>
<evidence type="ECO:0000256" key="7">
    <source>
        <dbReference type="ARBA" id="ARBA00022842"/>
    </source>
</evidence>
<dbReference type="EC" id="2.7.1.180" evidence="1 10"/>
<dbReference type="InterPro" id="IPR024932">
    <property type="entry name" value="ApbE"/>
</dbReference>
<accession>G5KFT6</accession>
<keyword evidence="4 10" id="KW-0808">Transferase</keyword>
<dbReference type="eggNOG" id="COG1477">
    <property type="taxonomic scope" value="Bacteria"/>
</dbReference>
<dbReference type="PANTHER" id="PTHR30040:SF2">
    <property type="entry name" value="FAD:PROTEIN FMN TRANSFERASE"/>
    <property type="match status" value="1"/>
</dbReference>
<name>G5KFT6_9STRE</name>
<evidence type="ECO:0000256" key="9">
    <source>
        <dbReference type="ARBA" id="ARBA00048540"/>
    </source>
</evidence>
<dbReference type="EMBL" id="AEUZ02000001">
    <property type="protein sequence ID" value="EHJ56677.1"/>
    <property type="molecule type" value="Genomic_DNA"/>
</dbReference>
<proteinExistence type="inferred from homology"/>
<feature type="binding site" evidence="11">
    <location>
        <position position="267"/>
    </location>
    <ligand>
        <name>Mg(2+)</name>
        <dbReference type="ChEBI" id="CHEBI:18420"/>
    </ligand>
</feature>